<evidence type="ECO:0000256" key="1">
    <source>
        <dbReference type="SAM" id="MobiDB-lite"/>
    </source>
</evidence>
<proteinExistence type="predicted"/>
<dbReference type="InterPro" id="IPR051493">
    <property type="entry name" value="CHD"/>
</dbReference>
<feature type="region of interest" description="Disordered" evidence="1">
    <location>
        <begin position="67"/>
        <end position="96"/>
    </location>
</feature>
<dbReference type="PANTHER" id="PTHR46850">
    <property type="entry name" value="CHROMODOMAIN-HELICASE-DNA-BINDING PROTEIN 9"/>
    <property type="match status" value="1"/>
</dbReference>
<name>A0A183J762_9BILA</name>
<dbReference type="PANTHER" id="PTHR46850:SF1">
    <property type="entry name" value="CHROMODOMAIN-HELICASE-DNA-BINDING PROTEIN 9"/>
    <property type="match status" value="1"/>
</dbReference>
<sequence>LHNTKKFDVFVIFQATFASSDDRSDIDVNDPNFWQKWAKKASIDPETNPESELILYEPRQRKRRFEDKVFDSSNQSEVESGSESDDAVEPSRRKRFKSRRKRNKALSVEAAAVTDELSFTKTDYFRVEKALSTFGWGRWSEILDNSNLKQKLTEAEMEILCRTLLLHCLRQYNGDEKLREFTWELITPRQQDDMPSDAASCQYGPLGASPRSRKTRQVTSVEQVTDTYHQGWAALPLYNPPSEISLNIPWHPEGPVAWWDNEADKSLLIGFYKHGLDNTKAIRSDPSLCFLQRCGPAPEALTSLSSEQQCCDFDDKNAEPVHSPSVEKLCMTEEPAEKSTVDEVSSN</sequence>
<dbReference type="WBParaSite" id="SBAD_0001210101-mRNA-1">
    <property type="protein sequence ID" value="SBAD_0001210101-mRNA-1"/>
    <property type="gene ID" value="SBAD_0001210101"/>
</dbReference>
<reference evidence="2" key="1">
    <citation type="submission" date="2016-06" db="UniProtKB">
        <authorList>
            <consortium name="WormBaseParasite"/>
        </authorList>
    </citation>
    <scope>IDENTIFICATION</scope>
</reference>
<protein>
    <submittedName>
        <fullName evidence="2">Chromodomain helicase DNA binding protein 6</fullName>
    </submittedName>
</protein>
<dbReference type="Gene3D" id="1.10.10.60">
    <property type="entry name" value="Homeodomain-like"/>
    <property type="match status" value="1"/>
</dbReference>
<evidence type="ECO:0000313" key="2">
    <source>
        <dbReference type="WBParaSite" id="SBAD_0001210101-mRNA-1"/>
    </source>
</evidence>
<dbReference type="AlphaFoldDB" id="A0A183J762"/>
<accession>A0A183J762</accession>
<organism evidence="2">
    <name type="scientific">Soboliphyme baturini</name>
    <dbReference type="NCBI Taxonomy" id="241478"/>
    <lineage>
        <taxon>Eukaryota</taxon>
        <taxon>Metazoa</taxon>
        <taxon>Ecdysozoa</taxon>
        <taxon>Nematoda</taxon>
        <taxon>Enoplea</taxon>
        <taxon>Dorylaimia</taxon>
        <taxon>Dioctophymatida</taxon>
        <taxon>Dioctophymatoidea</taxon>
        <taxon>Soboliphymatidae</taxon>
        <taxon>Soboliphyme</taxon>
    </lineage>
</organism>